<dbReference type="GO" id="GO:0005829">
    <property type="term" value="C:cytosol"/>
    <property type="evidence" value="ECO:0007669"/>
    <property type="project" value="TreeGrafter"/>
</dbReference>
<dbReference type="InterPro" id="IPR050155">
    <property type="entry name" value="HAD-like_hydrolase_sf"/>
</dbReference>
<gene>
    <name evidence="2" type="ORF">KB893_016045</name>
    <name evidence="1" type="ORF">KB893_09745</name>
</gene>
<dbReference type="SUPFAM" id="SSF56784">
    <property type="entry name" value="HAD-like"/>
    <property type="match status" value="1"/>
</dbReference>
<comment type="caution">
    <text evidence="1">The sequence shown here is derived from an EMBL/GenBank/DDBJ whole genome shotgun (WGS) entry which is preliminary data.</text>
</comment>
<accession>A0A8J8AYK9</accession>
<protein>
    <submittedName>
        <fullName evidence="1">HAD hydrolase-like protein</fullName>
    </submittedName>
</protein>
<dbReference type="SFLD" id="SFLDS00003">
    <property type="entry name" value="Haloacid_Dehalogenase"/>
    <property type="match status" value="1"/>
</dbReference>
<dbReference type="EMBL" id="JAGQFT010000075">
    <property type="protein sequence ID" value="MBR0562794.1"/>
    <property type="molecule type" value="Genomic_DNA"/>
</dbReference>
<dbReference type="RefSeq" id="WP_211926721.1">
    <property type="nucleotide sequence ID" value="NZ_JAGQFT020000013.1"/>
</dbReference>
<dbReference type="Gene3D" id="3.40.50.1000">
    <property type="entry name" value="HAD superfamily/HAD-like"/>
    <property type="match status" value="1"/>
</dbReference>
<dbReference type="PANTHER" id="PTHR43434">
    <property type="entry name" value="PHOSPHOGLYCOLATE PHOSPHATASE"/>
    <property type="match status" value="1"/>
</dbReference>
<name>A0A8J8AYK9_9GAMM</name>
<evidence type="ECO:0000313" key="3">
    <source>
        <dbReference type="Proteomes" id="UP000675747"/>
    </source>
</evidence>
<organism evidence="1">
    <name type="scientific">Coralloluteibacterium stylophorae</name>
    <dbReference type="NCBI Taxonomy" id="1776034"/>
    <lineage>
        <taxon>Bacteria</taxon>
        <taxon>Pseudomonadati</taxon>
        <taxon>Pseudomonadota</taxon>
        <taxon>Gammaproteobacteria</taxon>
        <taxon>Lysobacterales</taxon>
        <taxon>Lysobacteraceae</taxon>
        <taxon>Coralloluteibacterium</taxon>
    </lineage>
</organism>
<dbReference type="Gene3D" id="1.10.150.240">
    <property type="entry name" value="Putative phosphatase, domain 2"/>
    <property type="match status" value="1"/>
</dbReference>
<evidence type="ECO:0000313" key="1">
    <source>
        <dbReference type="EMBL" id="MBR0562794.1"/>
    </source>
</evidence>
<reference evidence="2 3" key="1">
    <citation type="journal article" date="2021" name="Microbiol. Resour. Announc.">
        <title>Draft Genome Sequence of Coralloluteibacterium stylophorae LMG 29479T.</title>
        <authorList>
            <person name="Karlyshev A.V."/>
            <person name="Kudryashova E.B."/>
            <person name="Ariskina E.V."/>
            <person name="Conroy A.P."/>
            <person name="Abidueva E.Y."/>
        </authorList>
    </citation>
    <scope>NUCLEOTIDE SEQUENCE [LARGE SCALE GENOMIC DNA]</scope>
    <source>
        <strain evidence="2 3">LMG 29479</strain>
    </source>
</reference>
<keyword evidence="3" id="KW-1185">Reference proteome</keyword>
<sequence>MPHRYDLIAFDFDGTLADSFPVFLDLLDVLADTHGFARVDRAEVELLRGLDARALLRRQRVPMWKTPRIAMDARRLMAARIGEVRPFEGIDAMLRGLHGVGLRLAIATSNDAGNVRAVLGEELAARMAYLECGASLLGKHVKLRRLLERAGVPAARALYVGDELRDVEAASAAGMAFAGVAWGYTRPDVLRASGPAHWLERPGELLDLLAAP</sequence>
<dbReference type="AlphaFoldDB" id="A0A8J8AYK9"/>
<dbReference type="Pfam" id="PF13419">
    <property type="entry name" value="HAD_2"/>
    <property type="match status" value="1"/>
</dbReference>
<dbReference type="PANTHER" id="PTHR43434:SF13">
    <property type="entry name" value="PHOSPHOGLYCOLATE PHOSPHATASE"/>
    <property type="match status" value="1"/>
</dbReference>
<dbReference type="InterPro" id="IPR036412">
    <property type="entry name" value="HAD-like_sf"/>
</dbReference>
<dbReference type="InterPro" id="IPR023198">
    <property type="entry name" value="PGP-like_dom2"/>
</dbReference>
<dbReference type="InterPro" id="IPR041492">
    <property type="entry name" value="HAD_2"/>
</dbReference>
<dbReference type="InterPro" id="IPR023214">
    <property type="entry name" value="HAD_sf"/>
</dbReference>
<dbReference type="EMBL" id="JAGQFT020000013">
    <property type="protein sequence ID" value="MBS7458653.1"/>
    <property type="molecule type" value="Genomic_DNA"/>
</dbReference>
<reference evidence="1" key="2">
    <citation type="submission" date="2021-04" db="EMBL/GenBank/DDBJ databases">
        <authorList>
            <person name="Karlyshev A.V."/>
        </authorList>
    </citation>
    <scope>NUCLEOTIDE SEQUENCE</scope>
    <source>
        <strain evidence="1">LMG 29479</strain>
    </source>
</reference>
<dbReference type="GO" id="GO:0008967">
    <property type="term" value="F:phosphoglycolate phosphatase activity"/>
    <property type="evidence" value="ECO:0007669"/>
    <property type="project" value="TreeGrafter"/>
</dbReference>
<keyword evidence="1" id="KW-0378">Hydrolase</keyword>
<dbReference type="GO" id="GO:0006281">
    <property type="term" value="P:DNA repair"/>
    <property type="evidence" value="ECO:0007669"/>
    <property type="project" value="TreeGrafter"/>
</dbReference>
<dbReference type="Proteomes" id="UP000675747">
    <property type="component" value="Unassembled WGS sequence"/>
</dbReference>
<evidence type="ECO:0000313" key="2">
    <source>
        <dbReference type="EMBL" id="MBS7458653.1"/>
    </source>
</evidence>
<dbReference type="SFLD" id="SFLDG01129">
    <property type="entry name" value="C1.5:_HAD__Beta-PGM__Phosphata"/>
    <property type="match status" value="1"/>
</dbReference>
<proteinExistence type="predicted"/>